<dbReference type="Proteomes" id="UP000176451">
    <property type="component" value="Unassembled WGS sequence"/>
</dbReference>
<proteinExistence type="predicted"/>
<accession>A0A1F5EH04</accession>
<protein>
    <recommendedName>
        <fullName evidence="3">DUF4145 domain-containing protein</fullName>
    </recommendedName>
</protein>
<evidence type="ECO:0000313" key="2">
    <source>
        <dbReference type="Proteomes" id="UP000176451"/>
    </source>
</evidence>
<evidence type="ECO:0000313" key="1">
    <source>
        <dbReference type="EMBL" id="OGD66645.1"/>
    </source>
</evidence>
<reference evidence="1 2" key="1">
    <citation type="journal article" date="2016" name="Nat. Commun.">
        <title>Thousands of microbial genomes shed light on interconnected biogeochemical processes in an aquifer system.</title>
        <authorList>
            <person name="Anantharaman K."/>
            <person name="Brown C.T."/>
            <person name="Hug L.A."/>
            <person name="Sharon I."/>
            <person name="Castelle C.J."/>
            <person name="Probst A.J."/>
            <person name="Thomas B.C."/>
            <person name="Singh A."/>
            <person name="Wilkins M.J."/>
            <person name="Karaoz U."/>
            <person name="Brodie E.L."/>
            <person name="Williams K.H."/>
            <person name="Hubbard S.S."/>
            <person name="Banfield J.F."/>
        </authorList>
    </citation>
    <scope>NUCLEOTIDE SEQUENCE [LARGE SCALE GENOMIC DNA]</scope>
</reference>
<organism evidence="1 2">
    <name type="scientific">Candidatus Berkelbacteria bacterium RIFCSPHIGHO2_12_FULL_36_9</name>
    <dbReference type="NCBI Taxonomy" id="1797469"/>
    <lineage>
        <taxon>Bacteria</taxon>
        <taxon>Candidatus Berkelbacteria</taxon>
    </lineage>
</organism>
<sequence>MGTIEELSERKLDDRGEILDIFCRLEYIINEIIILNLNVNSREKFLIILDCVDLFSKIKILNNWKILNNRNKEILLCLEEVRNGFAHSWSDREVKYKGIKFAVNLEKFKKDFLYVWHQIIEIYRKHQPNPIELLKSYKKINNTCKSKKGTVGT</sequence>
<comment type="caution">
    <text evidence="1">The sequence shown here is derived from an EMBL/GenBank/DDBJ whole genome shotgun (WGS) entry which is preliminary data.</text>
</comment>
<gene>
    <name evidence="1" type="ORF">A3F08_03080</name>
</gene>
<name>A0A1F5EH04_9BACT</name>
<evidence type="ECO:0008006" key="3">
    <source>
        <dbReference type="Google" id="ProtNLM"/>
    </source>
</evidence>
<dbReference type="AlphaFoldDB" id="A0A1F5EH04"/>
<dbReference type="EMBL" id="MEZV01000032">
    <property type="protein sequence ID" value="OGD66645.1"/>
    <property type="molecule type" value="Genomic_DNA"/>
</dbReference>